<evidence type="ECO:0000256" key="3">
    <source>
        <dbReference type="ARBA" id="ARBA00022692"/>
    </source>
</evidence>
<dbReference type="Proteomes" id="UP001266305">
    <property type="component" value="Unassembled WGS sequence"/>
</dbReference>
<comment type="subcellular location">
    <subcellularLocation>
        <location evidence="1">Endomembrane system</location>
        <topology evidence="1">Multi-pass membrane protein</topology>
    </subcellularLocation>
</comment>
<evidence type="ECO:0000259" key="6">
    <source>
        <dbReference type="Pfam" id="PF10277"/>
    </source>
</evidence>
<organism evidence="7 8">
    <name type="scientific">Saguinus oedipus</name>
    <name type="common">Cotton-top tamarin</name>
    <name type="synonym">Oedipomidas oedipus</name>
    <dbReference type="NCBI Taxonomy" id="9490"/>
    <lineage>
        <taxon>Eukaryota</taxon>
        <taxon>Metazoa</taxon>
        <taxon>Chordata</taxon>
        <taxon>Craniata</taxon>
        <taxon>Vertebrata</taxon>
        <taxon>Euteleostomi</taxon>
        <taxon>Mammalia</taxon>
        <taxon>Eutheria</taxon>
        <taxon>Euarchontoglires</taxon>
        <taxon>Primates</taxon>
        <taxon>Haplorrhini</taxon>
        <taxon>Platyrrhini</taxon>
        <taxon>Cebidae</taxon>
        <taxon>Callitrichinae</taxon>
        <taxon>Saguinus</taxon>
    </lineage>
</organism>
<evidence type="ECO:0000256" key="1">
    <source>
        <dbReference type="ARBA" id="ARBA00004127"/>
    </source>
</evidence>
<sequence>MQVDMLQCCVVSEFRSMKLQKFRKHARHSQQKVQKGSCERLVVFREYSGGTDKCIRLNDGIATIYVRYKQVHALSPEENVIIRLNKAGLVLGVLSCLGLSVVANFQKTALFAAHKISLRVEANLHGLTLYDTAPCPINNERTRLLSRDI</sequence>
<accession>A0ABQ9VBU2</accession>
<evidence type="ECO:0000313" key="7">
    <source>
        <dbReference type="EMBL" id="KAK2106829.1"/>
    </source>
</evidence>
<evidence type="ECO:0000256" key="2">
    <source>
        <dbReference type="ARBA" id="ARBA00006565"/>
    </source>
</evidence>
<evidence type="ECO:0000256" key="5">
    <source>
        <dbReference type="ARBA" id="ARBA00023136"/>
    </source>
</evidence>
<dbReference type="PANTHER" id="PTHR21324:SF10">
    <property type="entry name" value="DNA DAMAGE-REGULATED AUTOPHAGY MODULATOR PROTEIN 2"/>
    <property type="match status" value="1"/>
</dbReference>
<dbReference type="InterPro" id="IPR019402">
    <property type="entry name" value="CWH43_N"/>
</dbReference>
<keyword evidence="8" id="KW-1185">Reference proteome</keyword>
<comment type="similarity">
    <text evidence="2">Belongs to the DRAM/TMEM150 family.</text>
</comment>
<name>A0ABQ9VBU2_SAGOE</name>
<protein>
    <recommendedName>
        <fullName evidence="6">CWH43-like N-terminal domain-containing protein</fullName>
    </recommendedName>
</protein>
<dbReference type="EMBL" id="JASSZA010000007">
    <property type="protein sequence ID" value="KAK2106829.1"/>
    <property type="molecule type" value="Genomic_DNA"/>
</dbReference>
<dbReference type="InterPro" id="IPR050911">
    <property type="entry name" value="DRAM/TMEM150_Autophagy_Mod"/>
</dbReference>
<evidence type="ECO:0000256" key="4">
    <source>
        <dbReference type="ARBA" id="ARBA00022989"/>
    </source>
</evidence>
<dbReference type="Pfam" id="PF10277">
    <property type="entry name" value="Frag1"/>
    <property type="match status" value="1"/>
</dbReference>
<keyword evidence="3" id="KW-0812">Transmembrane</keyword>
<keyword evidence="5" id="KW-0472">Membrane</keyword>
<gene>
    <name evidence="7" type="ORF">P7K49_016343</name>
</gene>
<comment type="caution">
    <text evidence="7">The sequence shown here is derived from an EMBL/GenBank/DDBJ whole genome shotgun (WGS) entry which is preliminary data.</text>
</comment>
<evidence type="ECO:0000313" key="8">
    <source>
        <dbReference type="Proteomes" id="UP001266305"/>
    </source>
</evidence>
<proteinExistence type="inferred from homology"/>
<feature type="domain" description="CWH43-like N-terminal" evidence="6">
    <location>
        <begin position="61"/>
        <end position="116"/>
    </location>
</feature>
<reference evidence="7 8" key="1">
    <citation type="submission" date="2023-05" db="EMBL/GenBank/DDBJ databases">
        <title>B98-5 Cell Line De Novo Hybrid Assembly: An Optical Mapping Approach.</title>
        <authorList>
            <person name="Kananen K."/>
            <person name="Auerbach J.A."/>
            <person name="Kautto E."/>
            <person name="Blachly J.S."/>
        </authorList>
    </citation>
    <scope>NUCLEOTIDE SEQUENCE [LARGE SCALE GENOMIC DNA]</scope>
    <source>
        <strain evidence="7">B95-8</strain>
        <tissue evidence="7">Cell line</tissue>
    </source>
</reference>
<dbReference type="PANTHER" id="PTHR21324">
    <property type="entry name" value="FASTING-INDUCIBLE INTEGRAL MEMBRANE PROTEIN TM6P1-RELATED"/>
    <property type="match status" value="1"/>
</dbReference>
<keyword evidence="4" id="KW-1133">Transmembrane helix</keyword>